<keyword evidence="4" id="KW-0479">Metal-binding</keyword>
<comment type="similarity">
    <text evidence="2">Belongs to the AOR/FOR family.</text>
</comment>
<dbReference type="InterPro" id="IPR036503">
    <property type="entry name" value="Ald_Fedxn_OxRdtase_N_sf"/>
</dbReference>
<dbReference type="GO" id="GO:0016625">
    <property type="term" value="F:oxidoreductase activity, acting on the aldehyde or oxo group of donors, iron-sulfur protein as acceptor"/>
    <property type="evidence" value="ECO:0007669"/>
    <property type="project" value="InterPro"/>
</dbReference>
<evidence type="ECO:0000256" key="3">
    <source>
        <dbReference type="ARBA" id="ARBA00022485"/>
    </source>
</evidence>
<evidence type="ECO:0000256" key="5">
    <source>
        <dbReference type="ARBA" id="ARBA00023002"/>
    </source>
</evidence>
<sequence>MPPSLPAAHTPHLPTGGWFGRYLRIDLSRRSTEVVEIEPRVSRQLIGGVGLGTWLLTQETKAGFDPLGEEAALVVAFGPLVGTPLTTSAKVAFVAKSPLTGRLNDALSSSGFAIAGKRTGFDALVLRGRAAEPSVVLTDGDALEVVPCPALWGQALRLGELEARLAAQFPGYELTIAGIAAEHRVRYASLANNGRHAGRGGLGAVLAAKQIKAVGVRGCHAVPLAHAERAVTLARDLARRSLGPATEKYRELGTVANLATFNRLAALPTRNFQESTFEGATALSGESLRETRARGRSACSGCTIGCEHFFEVTPGAPPVKAEYENVFALGPLCGVSSPELVLRASRLCDELGLDTISAGGSIAFAMECAERGVFAGTQWEAEAKGLRFGDGARMLELLEAIAHRRAGLGALLAEGSRRAAEILGPPAPGFAAHVKGLEIPGYEPRALQTMALGFAVSSRGADHNRSGAYEVDFSGRVDRLAGSPEAARLAVETEDRAAVLDSLILCKFLRRALRDVHEEAAEMLTAVTGAPVDMPEVQSAAKRIVLLKRLFNEREGWRPEEDTLPARFFEELLPGGAARGAGLTREQFEEMKRAYHEARGLNADGSLPRATIEEFGLDALLTGRNADTLDAPGMHPARGARGEPEDR</sequence>
<accession>A0A0K1ELR7</accession>
<dbReference type="Proteomes" id="UP000067626">
    <property type="component" value="Chromosome"/>
</dbReference>
<dbReference type="PANTHER" id="PTHR30038">
    <property type="entry name" value="ALDEHYDE FERREDOXIN OXIDOREDUCTASE"/>
    <property type="match status" value="1"/>
</dbReference>
<keyword evidence="12" id="KW-1185">Reference proteome</keyword>
<dbReference type="RefSeq" id="WP_063796372.1">
    <property type="nucleotide sequence ID" value="NZ_CP012159.1"/>
</dbReference>
<dbReference type="Gene3D" id="1.10.599.10">
    <property type="entry name" value="Aldehyde Ferredoxin Oxidoreductase Protein, subunit A, domain 3"/>
    <property type="match status" value="1"/>
</dbReference>
<evidence type="ECO:0000313" key="11">
    <source>
        <dbReference type="EMBL" id="AKT41845.1"/>
    </source>
</evidence>
<evidence type="ECO:0000256" key="6">
    <source>
        <dbReference type="ARBA" id="ARBA00023004"/>
    </source>
</evidence>
<dbReference type="PATRIC" id="fig|52.7.peg.6666"/>
<evidence type="ECO:0000256" key="2">
    <source>
        <dbReference type="ARBA" id="ARBA00011032"/>
    </source>
</evidence>
<evidence type="ECO:0000259" key="10">
    <source>
        <dbReference type="SMART" id="SM00790"/>
    </source>
</evidence>
<dbReference type="InterPro" id="IPR036021">
    <property type="entry name" value="Tungsten_al_ferr_oxy-like_C"/>
</dbReference>
<evidence type="ECO:0000256" key="1">
    <source>
        <dbReference type="ARBA" id="ARBA00001966"/>
    </source>
</evidence>
<feature type="region of interest" description="Disordered" evidence="9">
    <location>
        <begin position="625"/>
        <end position="647"/>
    </location>
</feature>
<dbReference type="KEGG" id="ccro:CMC5_060560"/>
<dbReference type="Pfam" id="PF02730">
    <property type="entry name" value="AFOR_N"/>
    <property type="match status" value="1"/>
</dbReference>
<organism evidence="11 12">
    <name type="scientific">Chondromyces crocatus</name>
    <dbReference type="NCBI Taxonomy" id="52"/>
    <lineage>
        <taxon>Bacteria</taxon>
        <taxon>Pseudomonadati</taxon>
        <taxon>Myxococcota</taxon>
        <taxon>Polyangia</taxon>
        <taxon>Polyangiales</taxon>
        <taxon>Polyangiaceae</taxon>
        <taxon>Chondromyces</taxon>
    </lineage>
</organism>
<dbReference type="InterPro" id="IPR001203">
    <property type="entry name" value="OxRdtase_Ald_Fedxn_C"/>
</dbReference>
<dbReference type="InterPro" id="IPR013984">
    <property type="entry name" value="Ald_Fedxn_OxRdtase_dom2"/>
</dbReference>
<dbReference type="InterPro" id="IPR013983">
    <property type="entry name" value="Ald_Fedxn_OxRdtase_N"/>
</dbReference>
<reference evidence="11 12" key="1">
    <citation type="submission" date="2015-07" db="EMBL/GenBank/DDBJ databases">
        <title>Genome analysis of myxobacterium Chondromyces crocatus Cm c5 reveals a high potential for natural compound synthesis and the genetic basis for the loss of fruiting body formation.</title>
        <authorList>
            <person name="Zaburannyi N."/>
            <person name="Bunk B."/>
            <person name="Maier J."/>
            <person name="Overmann J."/>
            <person name="Mueller R."/>
        </authorList>
    </citation>
    <scope>NUCLEOTIDE SEQUENCE [LARGE SCALE GENOMIC DNA]</scope>
    <source>
        <strain evidence="11 12">Cm c5</strain>
    </source>
</reference>
<evidence type="ECO:0000256" key="9">
    <source>
        <dbReference type="SAM" id="MobiDB-lite"/>
    </source>
</evidence>
<dbReference type="PANTHER" id="PTHR30038:SF7">
    <property type="entry name" value="TUNGSTEN-CONTAINING GLYCERALDEHYDE-3-PHOSPHATE:FERREDOXIN OXIDOREDUCTASE"/>
    <property type="match status" value="1"/>
</dbReference>
<dbReference type="GO" id="GO:0051539">
    <property type="term" value="F:4 iron, 4 sulfur cluster binding"/>
    <property type="evidence" value="ECO:0007669"/>
    <property type="project" value="UniProtKB-KW"/>
</dbReference>
<dbReference type="EMBL" id="CP012159">
    <property type="protein sequence ID" value="AKT41845.1"/>
    <property type="molecule type" value="Genomic_DNA"/>
</dbReference>
<dbReference type="STRING" id="52.CMC5_060560"/>
<dbReference type="GO" id="GO:0046872">
    <property type="term" value="F:metal ion binding"/>
    <property type="evidence" value="ECO:0007669"/>
    <property type="project" value="UniProtKB-KW"/>
</dbReference>
<name>A0A0K1ELR7_CHOCO</name>
<dbReference type="InterPro" id="IPR013985">
    <property type="entry name" value="Ald_Fedxn_OxRdtase_dom3"/>
</dbReference>
<dbReference type="Pfam" id="PF01314">
    <property type="entry name" value="AFOR_C"/>
    <property type="match status" value="1"/>
</dbReference>
<comment type="cofactor">
    <cofactor evidence="1">
        <name>[4Fe-4S] cluster</name>
        <dbReference type="ChEBI" id="CHEBI:49883"/>
    </cofactor>
</comment>
<evidence type="ECO:0000256" key="4">
    <source>
        <dbReference type="ARBA" id="ARBA00022723"/>
    </source>
</evidence>
<keyword evidence="6" id="KW-0408">Iron</keyword>
<feature type="domain" description="Aldehyde ferredoxin oxidoreductase N-terminal" evidence="10">
    <location>
        <begin position="18"/>
        <end position="220"/>
    </location>
</feature>
<protein>
    <submittedName>
        <fullName evidence="11">Aldehyde ferredoxin oxidoreductase</fullName>
    </submittedName>
</protein>
<comment type="cofactor">
    <cofactor evidence="8">
        <name>tungstopterin</name>
        <dbReference type="ChEBI" id="CHEBI:30402"/>
    </cofactor>
</comment>
<dbReference type="AlphaFoldDB" id="A0A0K1ELR7"/>
<evidence type="ECO:0000313" key="12">
    <source>
        <dbReference type="Proteomes" id="UP000067626"/>
    </source>
</evidence>
<dbReference type="GO" id="GO:0009055">
    <property type="term" value="F:electron transfer activity"/>
    <property type="evidence" value="ECO:0007669"/>
    <property type="project" value="InterPro"/>
</dbReference>
<proteinExistence type="inferred from homology"/>
<dbReference type="InterPro" id="IPR051919">
    <property type="entry name" value="W-dependent_AOR"/>
</dbReference>
<dbReference type="SUPFAM" id="SSF48310">
    <property type="entry name" value="Aldehyde ferredoxin oxidoreductase, C-terminal domains"/>
    <property type="match status" value="1"/>
</dbReference>
<dbReference type="SMART" id="SM00790">
    <property type="entry name" value="AFOR_N"/>
    <property type="match status" value="1"/>
</dbReference>
<dbReference type="SUPFAM" id="SSF56228">
    <property type="entry name" value="Aldehyde ferredoxin oxidoreductase, N-terminal domain"/>
    <property type="match status" value="1"/>
</dbReference>
<evidence type="ECO:0000256" key="7">
    <source>
        <dbReference type="ARBA" id="ARBA00023014"/>
    </source>
</evidence>
<dbReference type="Gene3D" id="3.60.9.10">
    <property type="entry name" value="Aldehyde ferredoxin oxidoreductase, N-terminal domain"/>
    <property type="match status" value="1"/>
</dbReference>
<gene>
    <name evidence="11" type="ORF">CMC5_060560</name>
</gene>
<dbReference type="Gene3D" id="1.10.569.10">
    <property type="entry name" value="Aldehyde Ferredoxin Oxidoreductase Protein, subunit A, domain 2"/>
    <property type="match status" value="1"/>
</dbReference>
<keyword evidence="7" id="KW-0411">Iron-sulfur</keyword>
<keyword evidence="3" id="KW-0004">4Fe-4S</keyword>
<keyword evidence="5" id="KW-0560">Oxidoreductase</keyword>
<evidence type="ECO:0000256" key="8">
    <source>
        <dbReference type="ARBA" id="ARBA00049934"/>
    </source>
</evidence>